<sequence length="425" mass="45062">MPDIKRVAVLGGNRIPFARSNSRYAEASNQDMLTAALDGLIARFGLAGEQLGEVVAGAVLKHSRDFNLTREVVLGSRLDARTPAYDIQQACGTGLEAAILVANKIALGQIDAGVAGGVDTTSDAPLQVNEDMRRALLEMNRARTFGARLKAAAKLRPQQALQPVQPRNSEPRTGLSMGEHAAITALRWQITREAQDELALTSHQRLAAAYERGFFDDLLTPYLGLTKDQNLRGDSTIEKLASLKTVYGTENPTMTAGNSTPLTDGASTVLLASEEWAAAHSLPALAYLTDSETAAVDYVHGAEGLLMAPAYAVPRMLARNGLTLQDFDYYEIHEAFASQVLSTLAAWESPEFCKDKLGLDAPLGSIDRAKLNVNGSSLAAGHPFAATGGRIVATLAKLLAQKGSGRGLISICAAGGQGVVAILER</sequence>
<proteinExistence type="inferred from homology"/>
<evidence type="ECO:0000313" key="10">
    <source>
        <dbReference type="Proteomes" id="UP000249341"/>
    </source>
</evidence>
<dbReference type="GO" id="GO:0016747">
    <property type="term" value="F:acyltransferase activity, transferring groups other than amino-acyl groups"/>
    <property type="evidence" value="ECO:0007669"/>
    <property type="project" value="InterPro"/>
</dbReference>
<dbReference type="PANTHER" id="PTHR42689">
    <property type="entry name" value="ACETYL-COA ACYLTRANSFERASE FADA2 (3-KETOACYL-COA THIOLASE) (BETA-KETOTHIOLASE)-RELATED"/>
    <property type="match status" value="1"/>
</dbReference>
<dbReference type="InterPro" id="IPR016039">
    <property type="entry name" value="Thiolase-like"/>
</dbReference>
<dbReference type="NCBIfam" id="NF006740">
    <property type="entry name" value="PRK09268.1"/>
    <property type="match status" value="1"/>
</dbReference>
<evidence type="ECO:0000256" key="6">
    <source>
        <dbReference type="SAM" id="MobiDB-lite"/>
    </source>
</evidence>
<dbReference type="CDD" id="cd00751">
    <property type="entry name" value="thiolase"/>
    <property type="match status" value="1"/>
</dbReference>
<dbReference type="Pfam" id="PF02803">
    <property type="entry name" value="Thiolase_C"/>
    <property type="match status" value="1"/>
</dbReference>
<dbReference type="Proteomes" id="UP000249341">
    <property type="component" value="Unassembled WGS sequence"/>
</dbReference>
<dbReference type="EMBL" id="QLMJ01000002">
    <property type="protein sequence ID" value="RAK42472.1"/>
    <property type="molecule type" value="Genomic_DNA"/>
</dbReference>
<evidence type="ECO:0000313" key="9">
    <source>
        <dbReference type="EMBL" id="RAK42472.1"/>
    </source>
</evidence>
<feature type="domain" description="Thiolase C-terminal" evidence="8">
    <location>
        <begin position="284"/>
        <end position="425"/>
    </location>
</feature>
<protein>
    <submittedName>
        <fullName evidence="9">Acetyl-CoA C-acetyltransferase</fullName>
    </submittedName>
</protein>
<feature type="active site" description="Proton acceptor" evidence="4">
    <location>
        <position position="382"/>
    </location>
</feature>
<reference evidence="9 10" key="1">
    <citation type="submission" date="2018-06" db="EMBL/GenBank/DDBJ databases">
        <title>Genomic Encyclopedia of Type Strains, Phase III (KMG-III): the genomes of soil and plant-associated and newly described type strains.</title>
        <authorList>
            <person name="Whitman W."/>
        </authorList>
    </citation>
    <scope>NUCLEOTIDE SEQUENCE [LARGE SCALE GENOMIC DNA]</scope>
    <source>
        <strain evidence="9 10">CGMCC 4.7090</strain>
    </source>
</reference>
<name>A0A327ZHW4_9ACTN</name>
<evidence type="ECO:0000256" key="1">
    <source>
        <dbReference type="ARBA" id="ARBA00010982"/>
    </source>
</evidence>
<dbReference type="InterPro" id="IPR050521">
    <property type="entry name" value="3-ketoacyl-CoA_Thiolase"/>
</dbReference>
<evidence type="ECO:0000256" key="3">
    <source>
        <dbReference type="ARBA" id="ARBA00023315"/>
    </source>
</evidence>
<evidence type="ECO:0000259" key="7">
    <source>
        <dbReference type="Pfam" id="PF00108"/>
    </source>
</evidence>
<dbReference type="GO" id="GO:0005829">
    <property type="term" value="C:cytosol"/>
    <property type="evidence" value="ECO:0007669"/>
    <property type="project" value="TreeGrafter"/>
</dbReference>
<evidence type="ECO:0000256" key="2">
    <source>
        <dbReference type="ARBA" id="ARBA00022679"/>
    </source>
</evidence>
<dbReference type="Gene3D" id="3.40.47.10">
    <property type="match status" value="1"/>
</dbReference>
<feature type="domain" description="Thiolase N-terminal" evidence="7">
    <location>
        <begin position="7"/>
        <end position="275"/>
    </location>
</feature>
<keyword evidence="2 5" id="KW-0808">Transferase</keyword>
<comment type="caution">
    <text evidence="9">The sequence shown here is derived from an EMBL/GenBank/DDBJ whole genome shotgun (WGS) entry which is preliminary data.</text>
</comment>
<dbReference type="InterPro" id="IPR020616">
    <property type="entry name" value="Thiolase_N"/>
</dbReference>
<dbReference type="RefSeq" id="WP_111647630.1">
    <property type="nucleotide sequence ID" value="NZ_JACHWI010000003.1"/>
</dbReference>
<accession>A0A327ZHW4</accession>
<keyword evidence="10" id="KW-1185">Reference proteome</keyword>
<dbReference type="OrthoDB" id="5167532at2"/>
<feature type="region of interest" description="Disordered" evidence="6">
    <location>
        <begin position="156"/>
        <end position="176"/>
    </location>
</feature>
<keyword evidence="3 5" id="KW-0012">Acyltransferase</keyword>
<evidence type="ECO:0000256" key="4">
    <source>
        <dbReference type="PIRSR" id="PIRSR000429-1"/>
    </source>
</evidence>
<feature type="active site" description="Proton acceptor" evidence="4">
    <location>
        <position position="412"/>
    </location>
</feature>
<dbReference type="PIRSF" id="PIRSF000429">
    <property type="entry name" value="Ac-CoA_Ac_transf"/>
    <property type="match status" value="1"/>
</dbReference>
<dbReference type="PANTHER" id="PTHR42689:SF1">
    <property type="entry name" value="ACETYL-COA ACYLTRANSFERASE FADA2 (3-KETOACYL-COA THIOLASE) (BETA-KETOTHIOLASE)-RELATED"/>
    <property type="match status" value="1"/>
</dbReference>
<dbReference type="InterPro" id="IPR002155">
    <property type="entry name" value="Thiolase"/>
</dbReference>
<evidence type="ECO:0000259" key="8">
    <source>
        <dbReference type="Pfam" id="PF02803"/>
    </source>
</evidence>
<feature type="compositionally biased region" description="Polar residues" evidence="6">
    <location>
        <begin position="159"/>
        <end position="168"/>
    </location>
</feature>
<comment type="similarity">
    <text evidence="1 5">Belongs to the thiolase-like superfamily. Thiolase family.</text>
</comment>
<dbReference type="SUPFAM" id="SSF53901">
    <property type="entry name" value="Thiolase-like"/>
    <property type="match status" value="2"/>
</dbReference>
<dbReference type="AlphaFoldDB" id="A0A327ZHW4"/>
<gene>
    <name evidence="9" type="ORF">B0I29_102297</name>
</gene>
<dbReference type="Pfam" id="PF00108">
    <property type="entry name" value="Thiolase_N"/>
    <property type="match status" value="1"/>
</dbReference>
<dbReference type="InterPro" id="IPR020617">
    <property type="entry name" value="Thiolase_C"/>
</dbReference>
<organism evidence="9 10">
    <name type="scientific">Actinoplanes lutulentus</name>
    <dbReference type="NCBI Taxonomy" id="1287878"/>
    <lineage>
        <taxon>Bacteria</taxon>
        <taxon>Bacillati</taxon>
        <taxon>Actinomycetota</taxon>
        <taxon>Actinomycetes</taxon>
        <taxon>Micromonosporales</taxon>
        <taxon>Micromonosporaceae</taxon>
        <taxon>Actinoplanes</taxon>
    </lineage>
</organism>
<evidence type="ECO:0000256" key="5">
    <source>
        <dbReference type="RuleBase" id="RU003557"/>
    </source>
</evidence>
<dbReference type="NCBIfam" id="TIGR01930">
    <property type="entry name" value="AcCoA-C-Actrans"/>
    <property type="match status" value="1"/>
</dbReference>
<feature type="active site" description="Acyl-thioester intermediate" evidence="4">
    <location>
        <position position="91"/>
    </location>
</feature>